<dbReference type="AlphaFoldDB" id="A0A8T2IP97"/>
<evidence type="ECO:0000313" key="9">
    <source>
        <dbReference type="Proteomes" id="UP000812440"/>
    </source>
</evidence>
<reference evidence="8" key="1">
    <citation type="thesis" date="2020" institute="ProQuest LLC" country="789 East Eisenhower Parkway, Ann Arbor, MI, USA">
        <title>Comparative Genomics and Chromosome Evolution.</title>
        <authorList>
            <person name="Mudd A.B."/>
        </authorList>
    </citation>
    <scope>NUCLEOTIDE SEQUENCE</scope>
    <source>
        <strain evidence="8">Female2</strain>
        <tissue evidence="8">Blood</tissue>
    </source>
</reference>
<accession>A0A8T2IP97</accession>
<organism evidence="8 9">
    <name type="scientific">Hymenochirus boettgeri</name>
    <name type="common">Congo dwarf clawed frog</name>
    <dbReference type="NCBI Taxonomy" id="247094"/>
    <lineage>
        <taxon>Eukaryota</taxon>
        <taxon>Metazoa</taxon>
        <taxon>Chordata</taxon>
        <taxon>Craniata</taxon>
        <taxon>Vertebrata</taxon>
        <taxon>Euteleostomi</taxon>
        <taxon>Amphibia</taxon>
        <taxon>Batrachia</taxon>
        <taxon>Anura</taxon>
        <taxon>Pipoidea</taxon>
        <taxon>Pipidae</taxon>
        <taxon>Pipinae</taxon>
        <taxon>Hymenochirus</taxon>
    </lineage>
</organism>
<keyword evidence="7" id="KW-1133">Transmembrane helix</keyword>
<evidence type="ECO:0000256" key="2">
    <source>
        <dbReference type="ARBA" id="ARBA00023002"/>
    </source>
</evidence>
<dbReference type="PANTHER" id="PTHR44196:SF1">
    <property type="entry name" value="DEHYDROGENASE_REDUCTASE SDR FAMILY MEMBER 7B"/>
    <property type="match status" value="1"/>
</dbReference>
<keyword evidence="9" id="KW-1185">Reference proteome</keyword>
<dbReference type="InterPro" id="IPR002347">
    <property type="entry name" value="SDR_fam"/>
</dbReference>
<comment type="function">
    <text evidence="3">Putative oxidoreductase.</text>
</comment>
<protein>
    <recommendedName>
        <fullName evidence="4">Dehydrogenase/reductase SDR family member 7B</fullName>
    </recommendedName>
    <alternativeName>
        <fullName evidence="5">Short-chain dehydrogenase/reductase family 32C member 1</fullName>
    </alternativeName>
</protein>
<dbReference type="EMBL" id="JAACNH010000009">
    <property type="protein sequence ID" value="KAG8432854.1"/>
    <property type="molecule type" value="Genomic_DNA"/>
</dbReference>
<evidence type="ECO:0000256" key="1">
    <source>
        <dbReference type="ARBA" id="ARBA00006484"/>
    </source>
</evidence>
<feature type="transmembrane region" description="Helical" evidence="7">
    <location>
        <begin position="6"/>
        <end position="25"/>
    </location>
</feature>
<dbReference type="Proteomes" id="UP000812440">
    <property type="component" value="Chromosome 9"/>
</dbReference>
<dbReference type="InterPro" id="IPR036291">
    <property type="entry name" value="NAD(P)-bd_dom_sf"/>
</dbReference>
<keyword evidence="2" id="KW-0560">Oxidoreductase</keyword>
<evidence type="ECO:0000256" key="3">
    <source>
        <dbReference type="ARBA" id="ARBA00037096"/>
    </source>
</evidence>
<dbReference type="PRINTS" id="PR00081">
    <property type="entry name" value="GDHRDH"/>
</dbReference>
<evidence type="ECO:0000256" key="5">
    <source>
        <dbReference type="ARBA" id="ARBA00043014"/>
    </source>
</evidence>
<evidence type="ECO:0000256" key="6">
    <source>
        <dbReference type="RuleBase" id="RU000363"/>
    </source>
</evidence>
<dbReference type="Gene3D" id="3.40.50.720">
    <property type="entry name" value="NAD(P)-binding Rossmann-like Domain"/>
    <property type="match status" value="1"/>
</dbReference>
<dbReference type="GO" id="GO:0016491">
    <property type="term" value="F:oxidoreductase activity"/>
    <property type="evidence" value="ECO:0007669"/>
    <property type="project" value="UniProtKB-KW"/>
</dbReference>
<feature type="transmembrane region" description="Helical" evidence="7">
    <location>
        <begin position="271"/>
        <end position="298"/>
    </location>
</feature>
<dbReference type="PRINTS" id="PR00080">
    <property type="entry name" value="SDRFAMILY"/>
</dbReference>
<dbReference type="SUPFAM" id="SSF51735">
    <property type="entry name" value="NAD(P)-binding Rossmann-fold domains"/>
    <property type="match status" value="1"/>
</dbReference>
<name>A0A8T2IP97_9PIPI</name>
<keyword evidence="7" id="KW-0812">Transmembrane</keyword>
<keyword evidence="7" id="KW-0472">Membrane</keyword>
<dbReference type="GO" id="GO:0016020">
    <property type="term" value="C:membrane"/>
    <property type="evidence" value="ECO:0007669"/>
    <property type="project" value="TreeGrafter"/>
</dbReference>
<comment type="caution">
    <text evidence="8">The sequence shown here is derived from an EMBL/GenBank/DDBJ whole genome shotgun (WGS) entry which is preliminary data.</text>
</comment>
<comment type="similarity">
    <text evidence="1 6">Belongs to the short-chain dehydrogenases/reductases (SDR) family.</text>
</comment>
<dbReference type="Pfam" id="PF00106">
    <property type="entry name" value="adh_short"/>
    <property type="match status" value="1"/>
</dbReference>
<proteinExistence type="inferred from homology"/>
<evidence type="ECO:0000256" key="4">
    <source>
        <dbReference type="ARBA" id="ARBA00040419"/>
    </source>
</evidence>
<dbReference type="CDD" id="cd05332">
    <property type="entry name" value="11beta-HSD1_like_SDR_c"/>
    <property type="match status" value="1"/>
</dbReference>
<gene>
    <name evidence="8" type="ORF">GDO86_017202</name>
</gene>
<dbReference type="OrthoDB" id="5307821at2759"/>
<dbReference type="PANTHER" id="PTHR44196">
    <property type="entry name" value="DEHYDROGENASE/REDUCTASE SDR FAMILY MEMBER 7B"/>
    <property type="match status" value="1"/>
</dbReference>
<evidence type="ECO:0000256" key="7">
    <source>
        <dbReference type="SAM" id="Phobius"/>
    </source>
</evidence>
<evidence type="ECO:0000313" key="8">
    <source>
        <dbReference type="EMBL" id="KAG8432854.1"/>
    </source>
</evidence>
<sequence length="309" mass="33947">MDLTTWATIPLLLGSIGVYSLYKLLQRLRSSAYIQHSVVVITGATSGFGKECSKLFFVAGAHLVLCGRSEERLDELVKELTRKPLKSTQVHKPHIVIFDLADVKAVSSAAKEILHLTGRVDILIHNAAVSCHGTIIDTKVSVDRIMMDTNYFGPVALTKALIPSMIKNRHGHIVTINSIQGKISIPFRSAYSASKHATQAFFDCLRAEMVPYEIDVTVISPGNIKSKVSMKKFTEDGSINGVLDKNTVEGKPPEEVAQIIFQAVGERRKEVLAAGLVPTLAVYLRTISPTIFFFIMAARAKNEQKLKNS</sequence>
<dbReference type="InterPro" id="IPR020904">
    <property type="entry name" value="Sc_DH/Rdtase_CS"/>
</dbReference>
<dbReference type="PROSITE" id="PS00061">
    <property type="entry name" value="ADH_SHORT"/>
    <property type="match status" value="1"/>
</dbReference>